<dbReference type="Gene3D" id="3.80.10.10">
    <property type="entry name" value="Ribonuclease Inhibitor"/>
    <property type="match status" value="2"/>
</dbReference>
<dbReference type="Proteomes" id="UP000052943">
    <property type="component" value="Unassembled WGS sequence"/>
</dbReference>
<dbReference type="AlphaFoldDB" id="A0A0W8C1R7"/>
<evidence type="ECO:0000313" key="3">
    <source>
        <dbReference type="Proteomes" id="UP000052943"/>
    </source>
</evidence>
<comment type="caution">
    <text evidence="2">The sequence shown here is derived from an EMBL/GenBank/DDBJ whole genome shotgun (WGS) entry which is preliminary data.</text>
</comment>
<dbReference type="SUPFAM" id="SSF52047">
    <property type="entry name" value="RNI-like"/>
    <property type="match status" value="1"/>
</dbReference>
<dbReference type="InterPro" id="IPR027038">
    <property type="entry name" value="RanGap"/>
</dbReference>
<dbReference type="GO" id="GO:0005096">
    <property type="term" value="F:GTPase activator activity"/>
    <property type="evidence" value="ECO:0007669"/>
    <property type="project" value="InterPro"/>
</dbReference>
<gene>
    <name evidence="2" type="ORF">AM587_10013711</name>
</gene>
<feature type="compositionally biased region" description="Polar residues" evidence="1">
    <location>
        <begin position="865"/>
        <end position="877"/>
    </location>
</feature>
<reference evidence="2 3" key="1">
    <citation type="submission" date="2015-11" db="EMBL/GenBank/DDBJ databases">
        <title>Genomes and virulence difference between two physiological races of Phytophthora nicotianae.</title>
        <authorList>
            <person name="Liu H."/>
            <person name="Ma X."/>
            <person name="Yu H."/>
            <person name="Fang D."/>
            <person name="Li Y."/>
            <person name="Wang X."/>
            <person name="Wang W."/>
            <person name="Dong Y."/>
            <person name="Xiao B."/>
        </authorList>
    </citation>
    <scope>NUCLEOTIDE SEQUENCE [LARGE SCALE GENOMIC DNA]</scope>
    <source>
        <strain evidence="3">race 0</strain>
    </source>
</reference>
<protein>
    <submittedName>
        <fullName evidence="2">NLRC3 protein</fullName>
    </submittedName>
</protein>
<evidence type="ECO:0000256" key="1">
    <source>
        <dbReference type="SAM" id="MobiDB-lite"/>
    </source>
</evidence>
<evidence type="ECO:0000313" key="2">
    <source>
        <dbReference type="EMBL" id="KUF78045.1"/>
    </source>
</evidence>
<dbReference type="GO" id="GO:0006913">
    <property type="term" value="P:nucleocytoplasmic transport"/>
    <property type="evidence" value="ECO:0007669"/>
    <property type="project" value="TreeGrafter"/>
</dbReference>
<dbReference type="STRING" id="4790.A0A0W8C1R7"/>
<dbReference type="GO" id="GO:0031267">
    <property type="term" value="F:small GTPase binding"/>
    <property type="evidence" value="ECO:0007669"/>
    <property type="project" value="TreeGrafter"/>
</dbReference>
<feature type="region of interest" description="Disordered" evidence="1">
    <location>
        <begin position="81"/>
        <end position="148"/>
    </location>
</feature>
<dbReference type="SMART" id="SM00368">
    <property type="entry name" value="LRR_RI"/>
    <property type="match status" value="5"/>
</dbReference>
<dbReference type="GO" id="GO:0048471">
    <property type="term" value="C:perinuclear region of cytoplasm"/>
    <property type="evidence" value="ECO:0007669"/>
    <property type="project" value="TreeGrafter"/>
</dbReference>
<dbReference type="PANTHER" id="PTHR24113:SF15">
    <property type="entry name" value="NACHT DOMAIN-CONTAINING PROTEIN"/>
    <property type="match status" value="1"/>
</dbReference>
<proteinExistence type="predicted"/>
<feature type="compositionally biased region" description="Polar residues" evidence="1">
    <location>
        <begin position="940"/>
        <end position="953"/>
    </location>
</feature>
<dbReference type="GO" id="GO:0005634">
    <property type="term" value="C:nucleus"/>
    <property type="evidence" value="ECO:0007669"/>
    <property type="project" value="TreeGrafter"/>
</dbReference>
<dbReference type="InterPro" id="IPR001611">
    <property type="entry name" value="Leu-rich_rpt"/>
</dbReference>
<dbReference type="GO" id="GO:0005829">
    <property type="term" value="C:cytosol"/>
    <property type="evidence" value="ECO:0007669"/>
    <property type="project" value="TreeGrafter"/>
</dbReference>
<organism evidence="2 3">
    <name type="scientific">Phytophthora nicotianae</name>
    <name type="common">Potato buckeye rot agent</name>
    <name type="synonym">Phytophthora parasitica</name>
    <dbReference type="NCBI Taxonomy" id="4792"/>
    <lineage>
        <taxon>Eukaryota</taxon>
        <taxon>Sar</taxon>
        <taxon>Stramenopiles</taxon>
        <taxon>Oomycota</taxon>
        <taxon>Peronosporomycetes</taxon>
        <taxon>Peronosporales</taxon>
        <taxon>Peronosporaceae</taxon>
        <taxon>Phytophthora</taxon>
    </lineage>
</organism>
<name>A0A0W8C1R7_PHYNI</name>
<feature type="region of interest" description="Disordered" evidence="1">
    <location>
        <begin position="1"/>
        <end position="25"/>
    </location>
</feature>
<sequence>MSRRHPRDSKLRLPISTSPVTKRAQISPLHDVAPKFRDDDKLSNISDDVDTNLEEDLLMEIRTLVKKEKYLEQLEDQLREFGDDLDSDSSGNGEAVSTLTHEKLYEDDDEMPLRRVQRIPEKDHSSRTRKRSQQRTGDDTIKKKSLPSRAVSNKNVEIAREHYRVCFVEVNPVQLRDIRALVLVNQDLNIHHLRTLSKNLFLFSALKSVNLSDNQLDDSGSKEIREIMCCPGLQALDLSRNLLGRLTARTLCERLRHQAKLLSLDLHGNLFFSDGGDAAREIARLFAKAVAVNEFLLHFSLSVPDQLGKTVSLGDQWTGTTIQRGPRQVKSKYIRDKHTEISAATEFSQHLADQLRQGGKHSSLQSLRLCYAEFSRRAVVNTVKMANRLTSLDLSFAFIGIPGAQVVAAALRIDGYSTLTQLNMRCNRTKSMGARAILEALNKNERLTSLNLSHNEICSDVIDAVVELLHSNKALSQLDLSQNEIIGGETEEELRRLRDAIVEHRGLLSLGQLNSLGATEAQVLELQDDLDKNRIANDHDILASINSVTSSPTDEAAPRKRLMASMIVDLDDPASLTTVWQRKISEDGRISLKWRMAVKSKLSGNKASGSSNGVGEGSHNSPLVWTLIVNRRCGVRGSLEDEAASAHFCLEEPVAYCGNGDTIFLKLGVDQECGEAKQLYRVFVKDIVFILHHPQDRRHLLVNIPRSLLETAIQWQMKTQRHIVSSSKNQEVDHSSFLWEGVVQRVYIHTTGVYRLLACIQYPTKLETTVLESRYWWKLQRSSCWDSRTNHVVLEGMYFDMHGVVQSGCEVVFYLPAMEWMAGEYLQLSVTTPSRDVVLQVVQFQIFHELKKDWLNNQIQTQRFRPLNNGSTSSDPRSPSGVAFTLSKPMHSSDSAPQTPIFAQREEPPRKIASLSQADGEAVSTPVQPVELESRPVLSRRTSLRAQVVTPPSQLQLEEEEEITASVERDNAAPTEEGTPPLSVEMPAPVLPVRQNTASKIEEVTWANMEPIVPIQPAPKLGTPGTAQTSKRRITYSADEISHHALDRLGVNSDILKKEKGMKKLGICDSDIIRSEELRRYTGVSQMEPSSKVEFMFGFNDQQLHRERAIKRLGTTEQEIMDDYSRRVSRLGMSSTFPVKL</sequence>
<dbReference type="OrthoDB" id="120976at2759"/>
<dbReference type="InterPro" id="IPR032675">
    <property type="entry name" value="LRR_dom_sf"/>
</dbReference>
<feature type="region of interest" description="Disordered" evidence="1">
    <location>
        <begin position="865"/>
        <end position="987"/>
    </location>
</feature>
<dbReference type="PANTHER" id="PTHR24113">
    <property type="entry name" value="RAN GTPASE-ACTIVATING PROTEIN 1"/>
    <property type="match status" value="1"/>
</dbReference>
<dbReference type="Pfam" id="PF13516">
    <property type="entry name" value="LRR_6"/>
    <property type="match status" value="1"/>
</dbReference>
<dbReference type="EMBL" id="LNFO01005423">
    <property type="protein sequence ID" value="KUF78045.1"/>
    <property type="molecule type" value="Genomic_DNA"/>
</dbReference>
<accession>A0A0W8C1R7</accession>